<dbReference type="EMBL" id="CP097463">
    <property type="protein sequence ID" value="WAX57105.1"/>
    <property type="molecule type" value="Genomic_DNA"/>
</dbReference>
<evidence type="ECO:0000256" key="1">
    <source>
        <dbReference type="ARBA" id="ARBA00022763"/>
    </source>
</evidence>
<keyword evidence="5" id="KW-0378">Hydrolase</keyword>
<keyword evidence="5" id="KW-0540">Nuclease</keyword>
<dbReference type="SUPFAM" id="SSF52980">
    <property type="entry name" value="Restriction endonuclease-like"/>
    <property type="match status" value="1"/>
</dbReference>
<keyword evidence="5" id="KW-0269">Exonuclease</keyword>
<keyword evidence="3" id="KW-0234">DNA repair</keyword>
<dbReference type="RefSeq" id="WP_269443641.1">
    <property type="nucleotide sequence ID" value="NZ_CP097463.1"/>
</dbReference>
<evidence type="ECO:0000313" key="6">
    <source>
        <dbReference type="Proteomes" id="UP001164693"/>
    </source>
</evidence>
<dbReference type="GO" id="GO:0004527">
    <property type="term" value="F:exonuclease activity"/>
    <property type="evidence" value="ECO:0007669"/>
    <property type="project" value="UniProtKB-KW"/>
</dbReference>
<evidence type="ECO:0000256" key="2">
    <source>
        <dbReference type="ARBA" id="ARBA00022806"/>
    </source>
</evidence>
<dbReference type="InterPro" id="IPR011604">
    <property type="entry name" value="PDDEXK-like_dom_sf"/>
</dbReference>
<reference evidence="5" key="1">
    <citation type="submission" date="2022-05" db="EMBL/GenBank/DDBJ databases">
        <title>Jatrophihabitans sp. SB3-54 whole genome sequence.</title>
        <authorList>
            <person name="Suh M.K."/>
            <person name="Eom M.K."/>
            <person name="Kim J.S."/>
            <person name="Kim H.S."/>
            <person name="Do H.E."/>
            <person name="Shin Y.K."/>
            <person name="Lee J.-S."/>
        </authorList>
    </citation>
    <scope>NUCLEOTIDE SEQUENCE</scope>
    <source>
        <strain evidence="5">SB3-54</strain>
    </source>
</reference>
<dbReference type="InterPro" id="IPR011335">
    <property type="entry name" value="Restrct_endonuc-II-like"/>
</dbReference>
<evidence type="ECO:0000313" key="5">
    <source>
        <dbReference type="EMBL" id="WAX57105.1"/>
    </source>
</evidence>
<evidence type="ECO:0000256" key="3">
    <source>
        <dbReference type="ARBA" id="ARBA00023204"/>
    </source>
</evidence>
<dbReference type="Proteomes" id="UP001164693">
    <property type="component" value="Chromosome"/>
</dbReference>
<keyword evidence="2" id="KW-0547">Nucleotide-binding</keyword>
<keyword evidence="6" id="KW-1185">Reference proteome</keyword>
<accession>A0ABY7JZF3</accession>
<gene>
    <name evidence="5" type="ORF">M6B22_21700</name>
</gene>
<sequence length="287" mass="31510">MTEVDLPVAIVGSLSPSRAADFKTCPLLYRFRTIDRLPEAPSRAATRGTLVHAVLEELFDLPAAARTLDAARSMVPAAWARVLAEAPEAASLFADDADGSDLAEWLSSAGDLLGNYFALEDPRCLEPAAREERVEVVVDGLRLRGYVDRLDVSPAGDLRVVDYKTGTTPREAFEGKALFQMKFYALVLWRTRGVVPRQLRLMYLADTDTLSYSPDADELVRFERTLKAIWAAIERATESGDFRPSPSRLCDWCDHQALCPAFGGTPPPFPHDALANIGDDRRAAAAD</sequence>
<proteinExistence type="predicted"/>
<evidence type="ECO:0000259" key="4">
    <source>
        <dbReference type="Pfam" id="PF12705"/>
    </source>
</evidence>
<dbReference type="Gene3D" id="3.90.320.10">
    <property type="match status" value="1"/>
</dbReference>
<keyword evidence="2" id="KW-0067">ATP-binding</keyword>
<keyword evidence="1" id="KW-0227">DNA damage</keyword>
<dbReference type="InterPro" id="IPR038726">
    <property type="entry name" value="PDDEXK_AddAB-type"/>
</dbReference>
<protein>
    <submittedName>
        <fullName evidence="5">RecB family exonuclease</fullName>
    </submittedName>
</protein>
<name>A0ABY7JZF3_9ACTN</name>
<keyword evidence="2" id="KW-0347">Helicase</keyword>
<feature type="domain" description="PD-(D/E)XK endonuclease-like" evidence="4">
    <location>
        <begin position="13"/>
        <end position="260"/>
    </location>
</feature>
<organism evidence="5 6">
    <name type="scientific">Jatrophihabitans cynanchi</name>
    <dbReference type="NCBI Taxonomy" id="2944128"/>
    <lineage>
        <taxon>Bacteria</taxon>
        <taxon>Bacillati</taxon>
        <taxon>Actinomycetota</taxon>
        <taxon>Actinomycetes</taxon>
        <taxon>Jatrophihabitantales</taxon>
        <taxon>Jatrophihabitantaceae</taxon>
        <taxon>Jatrophihabitans</taxon>
    </lineage>
</organism>
<dbReference type="Pfam" id="PF12705">
    <property type="entry name" value="PDDEXK_1"/>
    <property type="match status" value="1"/>
</dbReference>